<keyword evidence="5" id="KW-0863">Zinc-finger</keyword>
<dbReference type="Pfam" id="PF01530">
    <property type="entry name" value="zf-C2HC"/>
    <property type="match status" value="2"/>
</dbReference>
<comment type="caution">
    <text evidence="11">The sequence shown here is derived from an EMBL/GenBank/DDBJ whole genome shotgun (WGS) entry which is preliminary data.</text>
</comment>
<dbReference type="GO" id="GO:0008270">
    <property type="term" value="F:zinc ion binding"/>
    <property type="evidence" value="ECO:0007669"/>
    <property type="project" value="UniProtKB-KW"/>
</dbReference>
<comment type="similarity">
    <text evidence="2">Belongs to the MYT1 family.</text>
</comment>
<evidence type="ECO:0000256" key="4">
    <source>
        <dbReference type="ARBA" id="ARBA00022737"/>
    </source>
</evidence>
<accession>A0A553N983</accession>
<feature type="compositionally biased region" description="Polar residues" evidence="10">
    <location>
        <begin position="267"/>
        <end position="287"/>
    </location>
</feature>
<dbReference type="PANTHER" id="PTHR10816:SF15">
    <property type="entry name" value="MYELIN TRANSCRIPTION FACTOR 1-LIKE PROTEIN"/>
    <property type="match status" value="1"/>
</dbReference>
<feature type="compositionally biased region" description="Basic and acidic residues" evidence="10">
    <location>
        <begin position="441"/>
        <end position="450"/>
    </location>
</feature>
<proteinExistence type="inferred from homology"/>
<feature type="compositionally biased region" description="Polar residues" evidence="10">
    <location>
        <begin position="300"/>
        <end position="309"/>
    </location>
</feature>
<dbReference type="GO" id="GO:0000981">
    <property type="term" value="F:DNA-binding transcription factor activity, RNA polymerase II-specific"/>
    <property type="evidence" value="ECO:0007669"/>
    <property type="project" value="TreeGrafter"/>
</dbReference>
<comment type="subcellular location">
    <subcellularLocation>
        <location evidence="1">Nucleus</location>
    </subcellularLocation>
</comment>
<feature type="compositionally biased region" description="Polar residues" evidence="10">
    <location>
        <begin position="225"/>
        <end position="237"/>
    </location>
</feature>
<dbReference type="InterPro" id="IPR036060">
    <property type="entry name" value="Znf_C2H2C_sf"/>
</dbReference>
<evidence type="ECO:0000256" key="1">
    <source>
        <dbReference type="ARBA" id="ARBA00004123"/>
    </source>
</evidence>
<dbReference type="Proteomes" id="UP000318571">
    <property type="component" value="Chromosome 8"/>
</dbReference>
<evidence type="ECO:0000256" key="7">
    <source>
        <dbReference type="ARBA" id="ARBA00023015"/>
    </source>
</evidence>
<dbReference type="OMA" id="METDPLE"/>
<reference evidence="11 12" key="1">
    <citation type="journal article" date="2018" name="Nat. Ecol. Evol.">
        <title>Genomic signatures of mitonuclear coevolution across populations of Tigriopus californicus.</title>
        <authorList>
            <person name="Barreto F.S."/>
            <person name="Watson E.T."/>
            <person name="Lima T.G."/>
            <person name="Willett C.S."/>
            <person name="Edmands S."/>
            <person name="Li W."/>
            <person name="Burton R.S."/>
        </authorList>
    </citation>
    <scope>NUCLEOTIDE SEQUENCE [LARGE SCALE GENOMIC DNA]</scope>
    <source>
        <strain evidence="11 12">San Diego</strain>
    </source>
</reference>
<feature type="region of interest" description="Disordered" evidence="10">
    <location>
        <begin position="544"/>
        <end position="566"/>
    </location>
</feature>
<dbReference type="GO" id="GO:0000978">
    <property type="term" value="F:RNA polymerase II cis-regulatory region sequence-specific DNA binding"/>
    <property type="evidence" value="ECO:0007669"/>
    <property type="project" value="TreeGrafter"/>
</dbReference>
<protein>
    <recommendedName>
        <fullName evidence="13">Myelin transcription factor 1 domain-containing protein</fullName>
    </recommendedName>
</protein>
<name>A0A553N983_TIGCA</name>
<evidence type="ECO:0000256" key="5">
    <source>
        <dbReference type="ARBA" id="ARBA00022771"/>
    </source>
</evidence>
<feature type="compositionally biased region" description="Polar residues" evidence="10">
    <location>
        <begin position="419"/>
        <end position="428"/>
    </location>
</feature>
<evidence type="ECO:0000313" key="11">
    <source>
        <dbReference type="EMBL" id="TRY62007.1"/>
    </source>
</evidence>
<keyword evidence="4" id="KW-0677">Repeat</keyword>
<feature type="region of interest" description="Disordered" evidence="10">
    <location>
        <begin position="419"/>
        <end position="450"/>
    </location>
</feature>
<evidence type="ECO:0000256" key="9">
    <source>
        <dbReference type="ARBA" id="ARBA00023242"/>
    </source>
</evidence>
<evidence type="ECO:0000313" key="12">
    <source>
        <dbReference type="Proteomes" id="UP000318571"/>
    </source>
</evidence>
<evidence type="ECO:0000256" key="2">
    <source>
        <dbReference type="ARBA" id="ARBA00010194"/>
    </source>
</evidence>
<dbReference type="STRING" id="6832.A0A553N983"/>
<evidence type="ECO:0000256" key="3">
    <source>
        <dbReference type="ARBA" id="ARBA00022723"/>
    </source>
</evidence>
<evidence type="ECO:0000256" key="8">
    <source>
        <dbReference type="ARBA" id="ARBA00023163"/>
    </source>
</evidence>
<keyword evidence="12" id="KW-1185">Reference proteome</keyword>
<keyword evidence="6" id="KW-0862">Zinc</keyword>
<feature type="region of interest" description="Disordered" evidence="10">
    <location>
        <begin position="27"/>
        <end position="72"/>
    </location>
</feature>
<dbReference type="PROSITE" id="PS51802">
    <property type="entry name" value="ZF_CCHHC"/>
    <property type="match status" value="2"/>
</dbReference>
<keyword evidence="8" id="KW-0804">Transcription</keyword>
<organism evidence="11 12">
    <name type="scientific">Tigriopus californicus</name>
    <name type="common">Marine copepod</name>
    <dbReference type="NCBI Taxonomy" id="6832"/>
    <lineage>
        <taxon>Eukaryota</taxon>
        <taxon>Metazoa</taxon>
        <taxon>Ecdysozoa</taxon>
        <taxon>Arthropoda</taxon>
        <taxon>Crustacea</taxon>
        <taxon>Multicrustacea</taxon>
        <taxon>Hexanauplia</taxon>
        <taxon>Copepoda</taxon>
        <taxon>Harpacticoida</taxon>
        <taxon>Harpacticidae</taxon>
        <taxon>Tigriopus</taxon>
    </lineage>
</organism>
<dbReference type="AlphaFoldDB" id="A0A553N983"/>
<evidence type="ECO:0008006" key="13">
    <source>
        <dbReference type="Google" id="ProtNLM"/>
    </source>
</evidence>
<dbReference type="InterPro" id="IPR002515">
    <property type="entry name" value="Znf_C2H2C"/>
</dbReference>
<dbReference type="GO" id="GO:0005634">
    <property type="term" value="C:nucleus"/>
    <property type="evidence" value="ECO:0007669"/>
    <property type="project" value="UniProtKB-SubCell"/>
</dbReference>
<dbReference type="PANTHER" id="PTHR10816">
    <property type="entry name" value="MYELIN TRANSCRIPTION FACTOR 1-RELATED"/>
    <property type="match status" value="1"/>
</dbReference>
<keyword evidence="9" id="KW-0539">Nucleus</keyword>
<dbReference type="EMBL" id="VCGU01000459">
    <property type="protein sequence ID" value="TRY62007.1"/>
    <property type="molecule type" value="Genomic_DNA"/>
</dbReference>
<dbReference type="GO" id="GO:0007399">
    <property type="term" value="P:nervous system development"/>
    <property type="evidence" value="ECO:0007669"/>
    <property type="project" value="UniProtKB-KW"/>
</dbReference>
<gene>
    <name evidence="11" type="ORF">TCAL_06659</name>
</gene>
<keyword evidence="3" id="KW-0479">Metal-binding</keyword>
<dbReference type="FunFam" id="4.10.320.30:FF:000001">
    <property type="entry name" value="Myelin transcription factor 1-like, a"/>
    <property type="match status" value="2"/>
</dbReference>
<evidence type="ECO:0000256" key="6">
    <source>
        <dbReference type="ARBA" id="ARBA00022833"/>
    </source>
</evidence>
<dbReference type="Gene3D" id="4.10.320.30">
    <property type="match status" value="2"/>
</dbReference>
<feature type="region of interest" description="Disordered" evidence="10">
    <location>
        <begin position="225"/>
        <end position="309"/>
    </location>
</feature>
<sequence>MALLAQHSTDLASQSYLNPWNKGTPSYSDMGHGSDKMQTNNNDCLFGDKNEEYTSAGSAKESSSSDKSMKQNVKYDSATGKVYEELGCTSGNTEMSRVTVPGASSYGSGDYQPNYTPTSYPTYVQSQYMSPFGASSATGGGAMVPSYGGIPSQFSPYDSRSMYTGTYDTGPRAFVPHSAINLSVKSPGPGSSPSVAPTSLDLSVSTDTSSQYLLSGASNGYATGSTSLATGDSSMPRNGNEGGGNATPSPQILDLTRPGGSLAPLGNSLTACENSVNNSQSNLSGSSKKTKLEQTEPVDFSSNQGLGFDSTTESVDESLARYRTNGYASLPYNMGGYASSGYHAYNQNPYNCLTYPSSAFASSVSSYSQDPLGHYGLGSSLSASAANGISSVGDGLSLKSDLRQELKCPTPGCDGSGHATGNYSSHRSLSGCPRANKPKSRPKDGTEAEPLRCPIPGCDGSGHSTGKFLSHRSASGCPLANKVKGGKGYEISATAVTAMSYNNSVNSVASLPSNFSARLSSSFGYGNGHSELLPLDSVEKKGTKLSSDITDMETDPLEKETPNYSSKSANKHLNNYFENLRTNVISSIIGQVRMPNESDLVHSGGQGHLDNYLSKLQTICGDAHQGQDPESNHQMSKCMNTNASHPSVYNSVVKGALHGFNPLSSRI</sequence>
<evidence type="ECO:0000256" key="10">
    <source>
        <dbReference type="SAM" id="MobiDB-lite"/>
    </source>
</evidence>
<keyword evidence="7" id="KW-0805">Transcription regulation</keyword>
<dbReference type="SUPFAM" id="SSF103637">
    <property type="entry name" value="CCHHC domain"/>
    <property type="match status" value="2"/>
</dbReference>